<keyword evidence="2" id="KW-0812">Transmembrane</keyword>
<feature type="transmembrane region" description="Helical" evidence="2">
    <location>
        <begin position="75"/>
        <end position="93"/>
    </location>
</feature>
<proteinExistence type="predicted"/>
<gene>
    <name evidence="4" type="ORF">V8F66_06425</name>
</gene>
<feature type="transmembrane region" description="Helical" evidence="2">
    <location>
        <begin position="305"/>
        <end position="324"/>
    </location>
</feature>
<sequence length="637" mass="67590">MSNSSQERLEGSARWIVMGLGAVGLLMTINQTFALKLLGFYPIGNAFIYYLIGLFLSAALLIFPARKADTERLPWYDWVLAGAALGGAIYLGLNGLRMTQQGWEYFAPLEATLVATMMLLLVLEGVRRCGGWAIFAVALLFGLYPLYAGHMPGFLWSNGFGLGETIRAHVMGAESIVGVPMQVVANLIIGFVVFGIALTITGGGEFFMNFATALMGRSRGGPAKVAVVSSAFMGSLSGSAVSNILTTGTITIPAMKRSGYSREYAAAVEACASTGGTLMPPVMGAVAFIMASFLGVSYGEVMMAALLPALLFYLALLLQVDNYAARKGLTGMPAKDIPRVRETLLSGWPYLLSLSVLIYMLLVMRLESQAPYYATLMLLVISLVRRQQRLRISQVLDFFYQLAHGVGSLVAVLAGIGLVVGGLSYTGVAGAFSRELLLYAGDSIPLMLAAGAITSFILGMGMTVSACYIFLSILLAPALVGAGLNPLASHLFILYWGMLSYITPPVALAAITAAGVAGANSTLTSLHAVRLGAVLFVLPFLFVLNPSLILQGPLLSVIASAFTAMTAIWLVAAAMEGYLYRIGSVGVRMRCALLIPAALMIYPEWISDLLGFLALALCYLIAVMRTTKCAGITKCST</sequence>
<dbReference type="AlphaFoldDB" id="A0AAU7XQ68"/>
<accession>A0AAU7XQ68</accession>
<feature type="transmembrane region" description="Helical" evidence="2">
    <location>
        <begin position="187"/>
        <end position="208"/>
    </location>
</feature>
<dbReference type="PANTHER" id="PTHR43849:SF2">
    <property type="entry name" value="BLL3936 PROTEIN"/>
    <property type="match status" value="1"/>
</dbReference>
<feature type="transmembrane region" description="Helical" evidence="2">
    <location>
        <begin position="12"/>
        <end position="34"/>
    </location>
</feature>
<feature type="transmembrane region" description="Helical" evidence="2">
    <location>
        <begin position="528"/>
        <end position="548"/>
    </location>
</feature>
<feature type="transmembrane region" description="Helical" evidence="2">
    <location>
        <begin position="554"/>
        <end position="575"/>
    </location>
</feature>
<reference evidence="4" key="1">
    <citation type="submission" date="2024-02" db="EMBL/GenBank/DDBJ databases">
        <title>Complete genome sequence of Vreelandella sp. SM1641, a marine exopolysaccharide-producing bacterium isolated from deep-sea hydrothermal sediment of the southwest Indian Ocean.</title>
        <authorList>
            <person name="Zhu H."/>
            <person name="Sun M."/>
        </authorList>
    </citation>
    <scope>NUCLEOTIDE SEQUENCE</scope>
    <source>
        <strain evidence="4">SM1641</strain>
    </source>
</reference>
<feature type="transmembrane region" description="Helical" evidence="2">
    <location>
        <begin position="609"/>
        <end position="627"/>
    </location>
</feature>
<comment type="function">
    <text evidence="1">Part of the tripartite ATP-independent periplasmic (TRAP) transport system.</text>
</comment>
<evidence type="ECO:0000313" key="4">
    <source>
        <dbReference type="EMBL" id="XBY60110.1"/>
    </source>
</evidence>
<organism evidence="4">
    <name type="scientific">Vreelandella sp. SM1641</name>
    <dbReference type="NCBI Taxonomy" id="3126101"/>
    <lineage>
        <taxon>Bacteria</taxon>
        <taxon>Pseudomonadati</taxon>
        <taxon>Pseudomonadota</taxon>
        <taxon>Gammaproteobacteria</taxon>
        <taxon>Oceanospirillales</taxon>
        <taxon>Halomonadaceae</taxon>
        <taxon>Vreelandella</taxon>
    </lineage>
</organism>
<dbReference type="InterPro" id="IPR011853">
    <property type="entry name" value="TRAP_DctM-Dct_fused"/>
</dbReference>
<dbReference type="PANTHER" id="PTHR43849">
    <property type="entry name" value="BLL3936 PROTEIN"/>
    <property type="match status" value="1"/>
</dbReference>
<feature type="transmembrane region" description="Helical" evidence="2">
    <location>
        <begin position="466"/>
        <end position="487"/>
    </location>
</feature>
<dbReference type="GO" id="GO:0005886">
    <property type="term" value="C:plasma membrane"/>
    <property type="evidence" value="ECO:0007669"/>
    <property type="project" value="UniProtKB-SubCell"/>
</dbReference>
<feature type="transmembrane region" description="Helical" evidence="2">
    <location>
        <begin position="46"/>
        <end position="63"/>
    </location>
</feature>
<keyword evidence="2" id="KW-1133">Transmembrane helix</keyword>
<feature type="transmembrane region" description="Helical" evidence="2">
    <location>
        <begin position="105"/>
        <end position="123"/>
    </location>
</feature>
<dbReference type="GO" id="GO:0022857">
    <property type="term" value="F:transmembrane transporter activity"/>
    <property type="evidence" value="ECO:0007669"/>
    <property type="project" value="UniProtKB-UniRule"/>
</dbReference>
<dbReference type="NCBIfam" id="TIGR02123">
    <property type="entry name" value="TRAP_fused"/>
    <property type="match status" value="1"/>
</dbReference>
<feature type="transmembrane region" description="Helical" evidence="2">
    <location>
        <begin position="130"/>
        <end position="147"/>
    </location>
</feature>
<dbReference type="EMBL" id="CP158484">
    <property type="protein sequence ID" value="XBY60110.1"/>
    <property type="molecule type" value="Genomic_DNA"/>
</dbReference>
<protein>
    <submittedName>
        <fullName evidence="4">TRAP transporter fused permease subunit</fullName>
    </submittedName>
</protein>
<evidence type="ECO:0000259" key="3">
    <source>
        <dbReference type="Pfam" id="PF06808"/>
    </source>
</evidence>
<feature type="transmembrane region" description="Helical" evidence="2">
    <location>
        <begin position="436"/>
        <end position="459"/>
    </location>
</feature>
<evidence type="ECO:0000256" key="1">
    <source>
        <dbReference type="RuleBase" id="RU369079"/>
    </source>
</evidence>
<dbReference type="Pfam" id="PF06808">
    <property type="entry name" value="DctM"/>
    <property type="match status" value="1"/>
</dbReference>
<evidence type="ECO:0000256" key="2">
    <source>
        <dbReference type="SAM" id="Phobius"/>
    </source>
</evidence>
<keyword evidence="2" id="KW-0472">Membrane</keyword>
<comment type="subcellular location">
    <subcellularLocation>
        <location evidence="1">Cell inner membrane</location>
        <topology evidence="1">Multi-pass membrane protein</topology>
    </subcellularLocation>
</comment>
<feature type="transmembrane region" description="Helical" evidence="2">
    <location>
        <begin position="493"/>
        <end position="516"/>
    </location>
</feature>
<keyword evidence="1" id="KW-0997">Cell inner membrane</keyword>
<dbReference type="InterPro" id="IPR010656">
    <property type="entry name" value="DctM"/>
</dbReference>
<feature type="domain" description="TRAP C4-dicarboxylate transport system permease DctM subunit" evidence="3">
    <location>
        <begin position="118"/>
        <end position="551"/>
    </location>
</feature>
<dbReference type="KEGG" id="vrs:V8F66_06425"/>
<keyword evidence="1" id="KW-1003">Cell membrane</keyword>
<keyword evidence="1" id="KW-0813">Transport</keyword>
<feature type="transmembrane region" description="Helical" evidence="2">
    <location>
        <begin position="345"/>
        <end position="364"/>
    </location>
</feature>
<dbReference type="RefSeq" id="WP_045812147.1">
    <property type="nucleotide sequence ID" value="NZ_CP158484.1"/>
</dbReference>
<feature type="transmembrane region" description="Helical" evidence="2">
    <location>
        <begin position="398"/>
        <end position="424"/>
    </location>
</feature>
<name>A0AAU7XQ68_9GAMM</name>